<dbReference type="GO" id="GO:0005829">
    <property type="term" value="C:cytosol"/>
    <property type="evidence" value="ECO:0007669"/>
    <property type="project" value="TreeGrafter"/>
</dbReference>
<evidence type="ECO:0000256" key="2">
    <source>
        <dbReference type="ARBA" id="ARBA00023002"/>
    </source>
</evidence>
<dbReference type="AlphaFoldDB" id="A0A2S2CS00"/>
<comment type="similarity">
    <text evidence="1 4">Belongs to the D-isomer specific 2-hydroxyacid dehydrogenase family.</text>
</comment>
<evidence type="ECO:0000256" key="1">
    <source>
        <dbReference type="ARBA" id="ARBA00005854"/>
    </source>
</evidence>
<evidence type="ECO:0000256" key="3">
    <source>
        <dbReference type="ARBA" id="ARBA00023027"/>
    </source>
</evidence>
<dbReference type="CDD" id="cd05301">
    <property type="entry name" value="GDH"/>
    <property type="match status" value="1"/>
</dbReference>
<protein>
    <submittedName>
        <fullName evidence="7">D-glycerate dehydrogenase</fullName>
    </submittedName>
</protein>
<name>A0A2S2CS00_9PROT</name>
<dbReference type="EMBL" id="CP029353">
    <property type="protein sequence ID" value="AWK87291.1"/>
    <property type="molecule type" value="Genomic_DNA"/>
</dbReference>
<dbReference type="Pfam" id="PF00389">
    <property type="entry name" value="2-Hacid_dh"/>
    <property type="match status" value="1"/>
</dbReference>
<keyword evidence="2 4" id="KW-0560">Oxidoreductase</keyword>
<feature type="domain" description="D-isomer specific 2-hydroxyacid dehydrogenase catalytic" evidence="5">
    <location>
        <begin position="30"/>
        <end position="325"/>
    </location>
</feature>
<dbReference type="OrthoDB" id="9793626at2"/>
<dbReference type="PANTHER" id="PTHR10996:SF283">
    <property type="entry name" value="GLYOXYLATE_HYDROXYPYRUVATE REDUCTASE B"/>
    <property type="match status" value="1"/>
</dbReference>
<dbReference type="InterPro" id="IPR006139">
    <property type="entry name" value="D-isomer_2_OHA_DH_cat_dom"/>
</dbReference>
<dbReference type="SUPFAM" id="SSF52283">
    <property type="entry name" value="Formate/glycerate dehydrogenase catalytic domain-like"/>
    <property type="match status" value="1"/>
</dbReference>
<dbReference type="RefSeq" id="WP_109328270.1">
    <property type="nucleotide sequence ID" value="NZ_CP029353.1"/>
</dbReference>
<organism evidence="7 8">
    <name type="scientific">Azospirillum thermophilum</name>
    <dbReference type="NCBI Taxonomy" id="2202148"/>
    <lineage>
        <taxon>Bacteria</taxon>
        <taxon>Pseudomonadati</taxon>
        <taxon>Pseudomonadota</taxon>
        <taxon>Alphaproteobacteria</taxon>
        <taxon>Rhodospirillales</taxon>
        <taxon>Azospirillaceae</taxon>
        <taxon>Azospirillum</taxon>
    </lineage>
</organism>
<dbReference type="PANTHER" id="PTHR10996">
    <property type="entry name" value="2-HYDROXYACID DEHYDROGENASE-RELATED"/>
    <property type="match status" value="1"/>
</dbReference>
<dbReference type="GO" id="GO:0016618">
    <property type="term" value="F:hydroxypyruvate reductase [NAD(P)H] activity"/>
    <property type="evidence" value="ECO:0007669"/>
    <property type="project" value="TreeGrafter"/>
</dbReference>
<gene>
    <name evidence="7" type="ORF">DEW08_14640</name>
</gene>
<feature type="domain" description="D-isomer specific 2-hydroxyacid dehydrogenase NAD-binding" evidence="6">
    <location>
        <begin position="118"/>
        <end position="294"/>
    </location>
</feature>
<accession>A0A2S2CS00</accession>
<dbReference type="InterPro" id="IPR050223">
    <property type="entry name" value="D-isomer_2-hydroxyacid_DH"/>
</dbReference>
<dbReference type="FunFam" id="3.40.50.720:FF:000203">
    <property type="entry name" value="D-3-phosphoglycerate dehydrogenase (SerA)"/>
    <property type="match status" value="1"/>
</dbReference>
<dbReference type="PROSITE" id="PS00671">
    <property type="entry name" value="D_2_HYDROXYACID_DH_3"/>
    <property type="match status" value="1"/>
</dbReference>
<dbReference type="InterPro" id="IPR029753">
    <property type="entry name" value="D-isomer_DH_CS"/>
</dbReference>
<dbReference type="GO" id="GO:0030267">
    <property type="term" value="F:glyoxylate reductase (NADPH) activity"/>
    <property type="evidence" value="ECO:0007669"/>
    <property type="project" value="TreeGrafter"/>
</dbReference>
<dbReference type="SUPFAM" id="SSF51735">
    <property type="entry name" value="NAD(P)-binding Rossmann-fold domains"/>
    <property type="match status" value="1"/>
</dbReference>
<dbReference type="GO" id="GO:0051287">
    <property type="term" value="F:NAD binding"/>
    <property type="evidence" value="ECO:0007669"/>
    <property type="project" value="InterPro"/>
</dbReference>
<evidence type="ECO:0000313" key="7">
    <source>
        <dbReference type="EMBL" id="AWK87291.1"/>
    </source>
</evidence>
<evidence type="ECO:0000259" key="6">
    <source>
        <dbReference type="Pfam" id="PF02826"/>
    </source>
</evidence>
<dbReference type="Proteomes" id="UP000245629">
    <property type="component" value="Chromosome 2"/>
</dbReference>
<dbReference type="Pfam" id="PF02826">
    <property type="entry name" value="2-Hacid_dh_C"/>
    <property type="match status" value="1"/>
</dbReference>
<sequence>MAQTLDGGRPVLVLTRRLPDAVEQRAARDYVVRANPEDRPLSPADLAERAQGAVAVLCAACDRMDAAAIAALPGSVRILATFSVGTDHIDLAAAAARGLIVANTPGVLTDATADIALLLMLGAARRASEGERMVRDGAWTGWTPTQLLGTHLGGKRLGILGMGRIGQAVARRARAFGMTIHYSNRRRLPPDQEDGAVFHADPEELLPVSDFLSLHFPATAETRHWLNAERIARLPRGAILVNTARGTVVDDRAVIAALRSGQLAAAGLDVFEGEPDLHPDYRGVSNAVLLPHLGSATVETRNAMGFKALDNIDALVAGREPPDRVV</sequence>
<dbReference type="KEGG" id="azz:DEW08_14640"/>
<keyword evidence="3" id="KW-0520">NAD</keyword>
<dbReference type="Gene3D" id="3.40.50.720">
    <property type="entry name" value="NAD(P)-binding Rossmann-like Domain"/>
    <property type="match status" value="2"/>
</dbReference>
<reference evidence="8" key="1">
    <citation type="submission" date="2018-05" db="EMBL/GenBank/DDBJ databases">
        <title>Azospirillum thermophila sp. nov., a novel isolated from hot spring.</title>
        <authorList>
            <person name="Zhao Z."/>
        </authorList>
    </citation>
    <scope>NUCLEOTIDE SEQUENCE [LARGE SCALE GENOMIC DNA]</scope>
    <source>
        <strain evidence="8">CFH 70021</strain>
    </source>
</reference>
<evidence type="ECO:0000259" key="5">
    <source>
        <dbReference type="Pfam" id="PF00389"/>
    </source>
</evidence>
<evidence type="ECO:0000313" key="8">
    <source>
        <dbReference type="Proteomes" id="UP000245629"/>
    </source>
</evidence>
<keyword evidence="8" id="KW-1185">Reference proteome</keyword>
<dbReference type="InterPro" id="IPR036291">
    <property type="entry name" value="NAD(P)-bd_dom_sf"/>
</dbReference>
<dbReference type="InterPro" id="IPR006140">
    <property type="entry name" value="D-isomer_DH_NAD-bd"/>
</dbReference>
<proteinExistence type="inferred from homology"/>
<evidence type="ECO:0000256" key="4">
    <source>
        <dbReference type="RuleBase" id="RU003719"/>
    </source>
</evidence>